<dbReference type="AlphaFoldDB" id="A0A6J5YFP6"/>
<proteinExistence type="predicted"/>
<evidence type="ECO:0000313" key="1">
    <source>
        <dbReference type="EMBL" id="CAB4324603.1"/>
    </source>
</evidence>
<accession>A0A6J5YFP6</accession>
<reference evidence="1" key="1">
    <citation type="submission" date="2020-05" db="EMBL/GenBank/DDBJ databases">
        <authorList>
            <person name="Chiriac C."/>
            <person name="Salcher M."/>
            <person name="Ghai R."/>
            <person name="Kavagutti S V."/>
        </authorList>
    </citation>
    <scope>NUCLEOTIDE SEQUENCE</scope>
</reference>
<protein>
    <submittedName>
        <fullName evidence="1">Unannotated protein</fullName>
    </submittedName>
</protein>
<dbReference type="EMBL" id="CAEMXZ010000178">
    <property type="protein sequence ID" value="CAB4324603.1"/>
    <property type="molecule type" value="Genomic_DNA"/>
</dbReference>
<sequence>MPVLTNNNGNCEKPVEVIGCEVASSPFASRNPTPVDVIVGTFWVGSPPVDSAVAIGIPKATTDINTPTASELRTLW</sequence>
<gene>
    <name evidence="1" type="ORF">UFOPK1392_02379</name>
</gene>
<name>A0A6J5YFP6_9ZZZZ</name>
<organism evidence="1">
    <name type="scientific">freshwater metagenome</name>
    <dbReference type="NCBI Taxonomy" id="449393"/>
    <lineage>
        <taxon>unclassified sequences</taxon>
        <taxon>metagenomes</taxon>
        <taxon>ecological metagenomes</taxon>
    </lineage>
</organism>